<sequence>MVLFLAGGRGFTRREGLRRIKERLDKEPGFSDVQYQPSRLRPRSVVATVDIEMFVGETFPRDWATVEVTWRPRAGTDVQRVQWVDDAVSLGWHKDDDHEALGTTHFQIETAEEIVHEPGHLEAEAPLSFLESCLQRLPAKLEETIADQ</sequence>
<reference evidence="1" key="1">
    <citation type="submission" date="2020-11" db="EMBL/GenBank/DDBJ databases">
        <title>Carbohydrate-dependent, anaerobic sulfur respiration: A novel catabolism in halophilic archaea.</title>
        <authorList>
            <person name="Sorokin D.Y."/>
            <person name="Messina E."/>
            <person name="Smedile F."/>
            <person name="La Cono V."/>
            <person name="Hallsworth J.E."/>
            <person name="Yakimov M.M."/>
        </authorList>
    </citation>
    <scope>NUCLEOTIDE SEQUENCE</scope>
    <source>
        <strain evidence="1">AArc-S</strain>
    </source>
</reference>
<name>A0A897MMU3_9EURY</name>
<accession>A0A897MMU3</accession>
<dbReference type="KEGG" id="hara:AArcS_0493"/>
<dbReference type="RefSeq" id="WP_238478833.1">
    <property type="nucleotide sequence ID" value="NZ_CP064786.1"/>
</dbReference>
<proteinExistence type="predicted"/>
<protein>
    <submittedName>
        <fullName evidence="1">Uncharacterized protein</fullName>
    </submittedName>
</protein>
<dbReference type="Proteomes" id="UP000663586">
    <property type="component" value="Chromosome"/>
</dbReference>
<dbReference type="EMBL" id="CP064786">
    <property type="protein sequence ID" value="QSG01722.1"/>
    <property type="molecule type" value="Genomic_DNA"/>
</dbReference>
<dbReference type="GeneID" id="70683874"/>
<gene>
    <name evidence="1" type="ORF">AArcS_0493</name>
</gene>
<evidence type="ECO:0000313" key="1">
    <source>
        <dbReference type="EMBL" id="QSG01722.1"/>
    </source>
</evidence>
<evidence type="ECO:0000313" key="2">
    <source>
        <dbReference type="Proteomes" id="UP000663586"/>
    </source>
</evidence>
<dbReference type="AlphaFoldDB" id="A0A897MMU3"/>
<keyword evidence="2" id="KW-1185">Reference proteome</keyword>
<organism evidence="1 2">
    <name type="scientific">Natranaeroarchaeum sulfidigenes</name>
    <dbReference type="NCBI Taxonomy" id="2784880"/>
    <lineage>
        <taxon>Archaea</taxon>
        <taxon>Methanobacteriati</taxon>
        <taxon>Methanobacteriota</taxon>
        <taxon>Stenosarchaea group</taxon>
        <taxon>Halobacteria</taxon>
        <taxon>Halobacteriales</taxon>
        <taxon>Natronoarchaeaceae</taxon>
        <taxon>Natranaeroarchaeum</taxon>
    </lineage>
</organism>